<comment type="caution">
    <text evidence="1">The sequence shown here is derived from an EMBL/GenBank/DDBJ whole genome shotgun (WGS) entry which is preliminary data.</text>
</comment>
<evidence type="ECO:0000313" key="2">
    <source>
        <dbReference type="Proteomes" id="UP001285441"/>
    </source>
</evidence>
<dbReference type="EMBL" id="JAULSW010000002">
    <property type="protein sequence ID" value="KAK3390878.1"/>
    <property type="molecule type" value="Genomic_DNA"/>
</dbReference>
<dbReference type="AlphaFoldDB" id="A0AAE0U4M8"/>
<gene>
    <name evidence="1" type="ORF">B0H63DRAFT_520086</name>
</gene>
<dbReference type="Proteomes" id="UP001285441">
    <property type="component" value="Unassembled WGS sequence"/>
</dbReference>
<sequence>MSQNSTLEEGDVDFAEWDIAMPLIGDAGDDAGFRMKNLKNETERPMITGYDRSPHDTIVLGRLYHVVNGYMHGADSEPATLIVFEWMFRKGKLGRRFREAHINVTFAAHGLRQGMFPGDEIDFYDPDVVKVNPTVPRESDPVTYTVDKKTGFKLGASLGYNGIASVDPEMSKETAESGITRIDYRVQQGFPLYVKRESGPMDGAHWSFFENVKAESGLPHLVRTAVLLQRRDYDETGPFAATFTTVTSVSVWEDAKEKFKRAVGMVPRDEPVHIDPSPRKGVTHGATVLFGSRAVAHRVSTFDRLNLDDVDLDQAVAIEEKKEDTKKAGAAAAALDKK</sequence>
<accession>A0AAE0U4M8</accession>
<protein>
    <submittedName>
        <fullName evidence="1">Uncharacterized protein</fullName>
    </submittedName>
</protein>
<organism evidence="1 2">
    <name type="scientific">Podospora didyma</name>
    <dbReference type="NCBI Taxonomy" id="330526"/>
    <lineage>
        <taxon>Eukaryota</taxon>
        <taxon>Fungi</taxon>
        <taxon>Dikarya</taxon>
        <taxon>Ascomycota</taxon>
        <taxon>Pezizomycotina</taxon>
        <taxon>Sordariomycetes</taxon>
        <taxon>Sordariomycetidae</taxon>
        <taxon>Sordariales</taxon>
        <taxon>Podosporaceae</taxon>
        <taxon>Podospora</taxon>
    </lineage>
</organism>
<name>A0AAE0U4M8_9PEZI</name>
<keyword evidence="2" id="KW-1185">Reference proteome</keyword>
<proteinExistence type="predicted"/>
<reference evidence="1" key="2">
    <citation type="submission" date="2023-06" db="EMBL/GenBank/DDBJ databases">
        <authorList>
            <consortium name="Lawrence Berkeley National Laboratory"/>
            <person name="Haridas S."/>
            <person name="Hensen N."/>
            <person name="Bonometti L."/>
            <person name="Westerberg I."/>
            <person name="Brannstrom I.O."/>
            <person name="Guillou S."/>
            <person name="Cros-Aarteil S."/>
            <person name="Calhoun S."/>
            <person name="Kuo A."/>
            <person name="Mondo S."/>
            <person name="Pangilinan J."/>
            <person name="Riley R."/>
            <person name="LaButti K."/>
            <person name="Andreopoulos B."/>
            <person name="Lipzen A."/>
            <person name="Chen C."/>
            <person name="Yanf M."/>
            <person name="Daum C."/>
            <person name="Ng V."/>
            <person name="Clum A."/>
            <person name="Steindorff A."/>
            <person name="Ohm R."/>
            <person name="Martin F."/>
            <person name="Silar P."/>
            <person name="Natvig D."/>
            <person name="Lalanne C."/>
            <person name="Gautier V."/>
            <person name="Ament-velasquez S.L."/>
            <person name="Kruys A."/>
            <person name="Hutchinson M.I."/>
            <person name="Powell A.J."/>
            <person name="Barry K."/>
            <person name="Miller A.N."/>
            <person name="Grigoriev I.V."/>
            <person name="Debuchy R."/>
            <person name="Gladieux P."/>
            <person name="Thoren M.H."/>
            <person name="Johannesson H."/>
        </authorList>
    </citation>
    <scope>NUCLEOTIDE SEQUENCE</scope>
    <source>
        <strain evidence="1">CBS 232.78</strain>
    </source>
</reference>
<evidence type="ECO:0000313" key="1">
    <source>
        <dbReference type="EMBL" id="KAK3390878.1"/>
    </source>
</evidence>
<reference evidence="1" key="1">
    <citation type="journal article" date="2023" name="Mol. Phylogenet. Evol.">
        <title>Genome-scale phylogeny and comparative genomics of the fungal order Sordariales.</title>
        <authorList>
            <person name="Hensen N."/>
            <person name="Bonometti L."/>
            <person name="Westerberg I."/>
            <person name="Brannstrom I.O."/>
            <person name="Guillou S."/>
            <person name="Cros-Aarteil S."/>
            <person name="Calhoun S."/>
            <person name="Haridas S."/>
            <person name="Kuo A."/>
            <person name="Mondo S."/>
            <person name="Pangilinan J."/>
            <person name="Riley R."/>
            <person name="LaButti K."/>
            <person name="Andreopoulos B."/>
            <person name="Lipzen A."/>
            <person name="Chen C."/>
            <person name="Yan M."/>
            <person name="Daum C."/>
            <person name="Ng V."/>
            <person name="Clum A."/>
            <person name="Steindorff A."/>
            <person name="Ohm R.A."/>
            <person name="Martin F."/>
            <person name="Silar P."/>
            <person name="Natvig D.O."/>
            <person name="Lalanne C."/>
            <person name="Gautier V."/>
            <person name="Ament-Velasquez S.L."/>
            <person name="Kruys A."/>
            <person name="Hutchinson M.I."/>
            <person name="Powell A.J."/>
            <person name="Barry K."/>
            <person name="Miller A.N."/>
            <person name="Grigoriev I.V."/>
            <person name="Debuchy R."/>
            <person name="Gladieux P."/>
            <person name="Hiltunen Thoren M."/>
            <person name="Johannesson H."/>
        </authorList>
    </citation>
    <scope>NUCLEOTIDE SEQUENCE</scope>
    <source>
        <strain evidence="1">CBS 232.78</strain>
    </source>
</reference>